<dbReference type="SUPFAM" id="SSF47336">
    <property type="entry name" value="ACP-like"/>
    <property type="match status" value="1"/>
</dbReference>
<organism evidence="3 4">
    <name type="scientific">Rhizosphaericola mali</name>
    <dbReference type="NCBI Taxonomy" id="2545455"/>
    <lineage>
        <taxon>Bacteria</taxon>
        <taxon>Pseudomonadati</taxon>
        <taxon>Bacteroidota</taxon>
        <taxon>Chitinophagia</taxon>
        <taxon>Chitinophagales</taxon>
        <taxon>Chitinophagaceae</taxon>
        <taxon>Rhizosphaericola</taxon>
    </lineage>
</organism>
<dbReference type="KEGG" id="arac:E0W69_017030"/>
<protein>
    <recommendedName>
        <fullName evidence="2">Carrier domain-containing protein</fullName>
    </recommendedName>
</protein>
<feature type="domain" description="Carrier" evidence="2">
    <location>
        <begin position="1"/>
        <end position="53"/>
    </location>
</feature>
<keyword evidence="4" id="KW-1185">Reference proteome</keyword>
<dbReference type="PROSITE" id="PS50075">
    <property type="entry name" value="CARRIER"/>
    <property type="match status" value="1"/>
</dbReference>
<evidence type="ECO:0000256" key="1">
    <source>
        <dbReference type="SAM" id="MobiDB-lite"/>
    </source>
</evidence>
<dbReference type="InterPro" id="IPR036736">
    <property type="entry name" value="ACP-like_sf"/>
</dbReference>
<dbReference type="AlphaFoldDB" id="A0A5P2GGX2"/>
<dbReference type="Pfam" id="PF00550">
    <property type="entry name" value="PP-binding"/>
    <property type="match status" value="1"/>
</dbReference>
<dbReference type="InterPro" id="IPR009081">
    <property type="entry name" value="PP-bd_ACP"/>
</dbReference>
<evidence type="ECO:0000313" key="4">
    <source>
        <dbReference type="Proteomes" id="UP000292424"/>
    </source>
</evidence>
<name>A0A5P2GGX2_9BACT</name>
<feature type="region of interest" description="Disordered" evidence="1">
    <location>
        <begin position="90"/>
        <end position="118"/>
    </location>
</feature>
<gene>
    <name evidence="3" type="ORF">E0W69_017030</name>
</gene>
<dbReference type="EMBL" id="CP044016">
    <property type="protein sequence ID" value="QES91011.1"/>
    <property type="molecule type" value="Genomic_DNA"/>
</dbReference>
<evidence type="ECO:0000259" key="2">
    <source>
        <dbReference type="PROSITE" id="PS50075"/>
    </source>
</evidence>
<proteinExistence type="predicted"/>
<reference evidence="3 4" key="1">
    <citation type="submission" date="2019-09" db="EMBL/GenBank/DDBJ databases">
        <title>Complete genome sequence of Arachidicoccus sp. B3-10 isolated from apple orchard soil.</title>
        <authorList>
            <person name="Kim H.S."/>
            <person name="Han K.-I."/>
            <person name="Suh M.K."/>
            <person name="Lee K.C."/>
            <person name="Eom M.K."/>
            <person name="Kim J.-S."/>
            <person name="Kang S.W."/>
            <person name="Sin Y."/>
            <person name="Lee J.-S."/>
        </authorList>
    </citation>
    <scope>NUCLEOTIDE SEQUENCE [LARGE SCALE GENOMIC DNA]</scope>
    <source>
        <strain evidence="3 4">B3-10</strain>
    </source>
</reference>
<evidence type="ECO:0000313" key="3">
    <source>
        <dbReference type="EMBL" id="QES91011.1"/>
    </source>
</evidence>
<dbReference type="Proteomes" id="UP000292424">
    <property type="component" value="Chromosome"/>
</dbReference>
<dbReference type="OrthoDB" id="1004764at2"/>
<dbReference type="Gene3D" id="1.10.1200.10">
    <property type="entry name" value="ACP-like"/>
    <property type="match status" value="1"/>
</dbReference>
<sequence length="118" mass="13260">MESNFIERLNIDSVDFVEIIVDTEEKFGIKIEDEEVKKIVNFDEMYLLIQSKIANKNVTTKISTAKKSPKTKKNATVVAVKTETVSIKSQKISKSEKKSPKVAKTTISINASPKKKVK</sequence>
<accession>A0A5P2GGX2</accession>